<evidence type="ECO:0000256" key="2">
    <source>
        <dbReference type="ARBA" id="ARBA00022786"/>
    </source>
</evidence>
<dbReference type="PANTHER" id="PTHR10706">
    <property type="entry name" value="F-BOX FAMILY PROTEIN"/>
    <property type="match status" value="1"/>
</dbReference>
<dbReference type="OMA" id="QIFFGRP"/>
<keyword evidence="4" id="KW-0732">Signal</keyword>
<feature type="region of interest" description="Disordered" evidence="3">
    <location>
        <begin position="45"/>
        <end position="68"/>
    </location>
</feature>
<dbReference type="GO" id="GO:0016567">
    <property type="term" value="P:protein ubiquitination"/>
    <property type="evidence" value="ECO:0007669"/>
    <property type="project" value="UniProtKB-UniPathway"/>
</dbReference>
<evidence type="ECO:0000256" key="4">
    <source>
        <dbReference type="SAM" id="SignalP"/>
    </source>
</evidence>
<dbReference type="Proteomes" id="UP000836788">
    <property type="component" value="Chromosome 4"/>
</dbReference>
<dbReference type="AlphaFoldDB" id="A0A8J9SBN5"/>
<evidence type="ECO:0000256" key="3">
    <source>
        <dbReference type="SAM" id="MobiDB-lite"/>
    </source>
</evidence>
<dbReference type="UniPathway" id="UPA00143"/>
<feature type="signal peptide" evidence="4">
    <location>
        <begin position="1"/>
        <end position="22"/>
    </location>
</feature>
<sequence>MTIVQNLSVFVFVVALTQTASSFVPQRSPVQKTFLSRIFLGSQNIPDAHGESPKPTVSVTGYSSLPAQDRRQPEFQNLEPLPENETRQQRIDRETRNRDCFAEFGDDLWNLRDAMNDWSRQLISSLASGTVDFESDVREKLRQAEARDPELVYMLALADAHEAKTQGQYESAKAHEERAQAARSCLPQFQLDGLWVGKYGSHGYEMINVTYVGDTLIATKITGDKNVPRGEITFQADLHPLCIDSSNHPDANKPFSKSSSPLHKMTEPLQPIQLTDKAARKWGTRQLSRYGGLGQVAEEGFRNHQYMDGQLIIIGDGYFSFAWVPIEQQIFFGRPSPELALKMLKNSGISKVPGIFDQPPSIDAHVETQKEYAMRCLELTDEHRDEVGNNDFSCIWTGSDADECYFE</sequence>
<evidence type="ECO:0000313" key="5">
    <source>
        <dbReference type="EMBL" id="CAG9289069.1"/>
    </source>
</evidence>
<dbReference type="PANTHER" id="PTHR10706:SF130">
    <property type="entry name" value="F-BOX ONLY PROTEIN 31"/>
    <property type="match status" value="1"/>
</dbReference>
<keyword evidence="2" id="KW-0833">Ubl conjugation pathway</keyword>
<comment type="pathway">
    <text evidence="1">Protein modification; protein ubiquitination.</text>
</comment>
<name>A0A8J9SBN5_PHATR</name>
<proteinExistence type="predicted"/>
<accession>A0A8J9SBN5</accession>
<feature type="compositionally biased region" description="Polar residues" evidence="3">
    <location>
        <begin position="55"/>
        <end position="66"/>
    </location>
</feature>
<organism evidence="5">
    <name type="scientific">Phaeodactylum tricornutum</name>
    <name type="common">Diatom</name>
    <dbReference type="NCBI Taxonomy" id="2850"/>
    <lineage>
        <taxon>Eukaryota</taxon>
        <taxon>Sar</taxon>
        <taxon>Stramenopiles</taxon>
        <taxon>Ochrophyta</taxon>
        <taxon>Bacillariophyta</taxon>
        <taxon>Bacillariophyceae</taxon>
        <taxon>Bacillariophycidae</taxon>
        <taxon>Naviculales</taxon>
        <taxon>Phaeodactylaceae</taxon>
        <taxon>Phaeodactylum</taxon>
    </lineage>
</organism>
<dbReference type="Pfam" id="PF12014">
    <property type="entry name" value="Cyclin_D1_bind"/>
    <property type="match status" value="1"/>
</dbReference>
<dbReference type="EMBL" id="OU594945">
    <property type="protein sequence ID" value="CAG9289069.1"/>
    <property type="molecule type" value="Genomic_DNA"/>
</dbReference>
<feature type="chain" id="PRO_5035438976" evidence="4">
    <location>
        <begin position="23"/>
        <end position="407"/>
    </location>
</feature>
<reference evidence="5" key="1">
    <citation type="submission" date="2022-02" db="EMBL/GenBank/DDBJ databases">
        <authorList>
            <person name="Giguere J D."/>
        </authorList>
    </citation>
    <scope>NUCLEOTIDE SEQUENCE</scope>
    <source>
        <strain evidence="5">CCAP 1055/1</strain>
    </source>
</reference>
<evidence type="ECO:0000256" key="1">
    <source>
        <dbReference type="ARBA" id="ARBA00004906"/>
    </source>
</evidence>
<gene>
    <name evidence="5" type="ORF">PTTT1_LOCUS40483</name>
</gene>
<protein>
    <submittedName>
        <fullName evidence="5">Uncharacterized protein</fullName>
    </submittedName>
</protein>
<dbReference type="InterPro" id="IPR045048">
    <property type="entry name" value="FBXO31/39"/>
</dbReference>